<evidence type="ECO:0000256" key="5">
    <source>
        <dbReference type="ARBA" id="ARBA00022839"/>
    </source>
</evidence>
<dbReference type="Gene3D" id="2.40.50.140">
    <property type="entry name" value="Nucleic acid-binding proteins"/>
    <property type="match status" value="1"/>
</dbReference>
<dbReference type="NCBIfam" id="TIGR02063">
    <property type="entry name" value="RNase_R"/>
    <property type="match status" value="1"/>
</dbReference>
<dbReference type="GO" id="GO:0008859">
    <property type="term" value="F:exoribonuclease II activity"/>
    <property type="evidence" value="ECO:0007669"/>
    <property type="project" value="UniProtKB-UniRule"/>
</dbReference>
<dbReference type="Pfam" id="PF00575">
    <property type="entry name" value="S1"/>
    <property type="match status" value="1"/>
</dbReference>
<evidence type="ECO:0000313" key="11">
    <source>
        <dbReference type="Proteomes" id="UP000605148"/>
    </source>
</evidence>
<dbReference type="InterPro" id="IPR022966">
    <property type="entry name" value="RNase_II/R_CS"/>
</dbReference>
<organism evidence="10 11">
    <name type="scientific">Roseibium aquae</name>
    <dbReference type="NCBI Taxonomy" id="1323746"/>
    <lineage>
        <taxon>Bacteria</taxon>
        <taxon>Pseudomonadati</taxon>
        <taxon>Pseudomonadota</taxon>
        <taxon>Alphaproteobacteria</taxon>
        <taxon>Hyphomicrobiales</taxon>
        <taxon>Stappiaceae</taxon>
        <taxon>Roseibium</taxon>
    </lineage>
</organism>
<dbReference type="PROSITE" id="PS01175">
    <property type="entry name" value="RIBONUCLEASE_II"/>
    <property type="match status" value="1"/>
</dbReference>
<evidence type="ECO:0000313" key="10">
    <source>
        <dbReference type="EMBL" id="GGB58764.1"/>
    </source>
</evidence>
<evidence type="ECO:0000259" key="9">
    <source>
        <dbReference type="PROSITE" id="PS50126"/>
    </source>
</evidence>
<dbReference type="PROSITE" id="PS50126">
    <property type="entry name" value="S1"/>
    <property type="match status" value="1"/>
</dbReference>
<dbReference type="GO" id="GO:0005829">
    <property type="term" value="C:cytosol"/>
    <property type="evidence" value="ECO:0007669"/>
    <property type="project" value="TreeGrafter"/>
</dbReference>
<comment type="function">
    <text evidence="7">3'-5' exoribonuclease that releases 5'-nucleoside monophosphates and is involved in maturation of structured RNAs.</text>
</comment>
<dbReference type="InterPro" id="IPR011805">
    <property type="entry name" value="RNase_R"/>
</dbReference>
<dbReference type="PANTHER" id="PTHR23355">
    <property type="entry name" value="RIBONUCLEASE"/>
    <property type="match status" value="1"/>
</dbReference>
<dbReference type="HAMAP" id="MF_01895">
    <property type="entry name" value="RNase_R"/>
    <property type="match status" value="1"/>
</dbReference>
<dbReference type="AlphaFoldDB" id="A0A916X227"/>
<dbReference type="InterPro" id="IPR001900">
    <property type="entry name" value="RNase_II/R"/>
</dbReference>
<reference evidence="10" key="2">
    <citation type="submission" date="2020-09" db="EMBL/GenBank/DDBJ databases">
        <authorList>
            <person name="Sun Q."/>
            <person name="Zhou Y."/>
        </authorList>
    </citation>
    <scope>NUCLEOTIDE SEQUENCE</scope>
    <source>
        <strain evidence="10">CGMCC 1.12426</strain>
    </source>
</reference>
<protein>
    <recommendedName>
        <fullName evidence="7">Ribonuclease R</fullName>
        <shortName evidence="7">RNase R</shortName>
        <ecNumber evidence="7">3.1.13.1</ecNumber>
    </recommendedName>
</protein>
<dbReference type="SMART" id="SM00316">
    <property type="entry name" value="S1"/>
    <property type="match status" value="1"/>
</dbReference>
<dbReference type="InterPro" id="IPR050180">
    <property type="entry name" value="RNR_Ribonuclease"/>
</dbReference>
<dbReference type="EC" id="3.1.13.1" evidence="7"/>
<dbReference type="NCBIfam" id="TIGR00358">
    <property type="entry name" value="3_prime_RNase"/>
    <property type="match status" value="1"/>
</dbReference>
<dbReference type="GO" id="GO:0003723">
    <property type="term" value="F:RNA binding"/>
    <property type="evidence" value="ECO:0007669"/>
    <property type="project" value="UniProtKB-UniRule"/>
</dbReference>
<feature type="region of interest" description="Disordered" evidence="8">
    <location>
        <begin position="734"/>
        <end position="774"/>
    </location>
</feature>
<comment type="caution">
    <text evidence="10">The sequence shown here is derived from an EMBL/GenBank/DDBJ whole genome shotgun (WGS) entry which is preliminary data.</text>
</comment>
<accession>A0A916X227</accession>
<keyword evidence="2 7" id="KW-0963">Cytoplasm</keyword>
<dbReference type="Proteomes" id="UP000605148">
    <property type="component" value="Unassembled WGS sequence"/>
</dbReference>
<evidence type="ECO:0000256" key="8">
    <source>
        <dbReference type="SAM" id="MobiDB-lite"/>
    </source>
</evidence>
<feature type="domain" description="S1 motif" evidence="9">
    <location>
        <begin position="653"/>
        <end position="734"/>
    </location>
</feature>
<dbReference type="SMART" id="SM00955">
    <property type="entry name" value="RNB"/>
    <property type="match status" value="1"/>
</dbReference>
<evidence type="ECO:0000256" key="1">
    <source>
        <dbReference type="ARBA" id="ARBA00001849"/>
    </source>
</evidence>
<keyword evidence="3 7" id="KW-0540">Nuclease</keyword>
<dbReference type="InterPro" id="IPR003029">
    <property type="entry name" value="S1_domain"/>
</dbReference>
<comment type="similarity">
    <text evidence="7">Belongs to the RNR ribonuclease family. RNase R subfamily.</text>
</comment>
<dbReference type="Pfam" id="PF17876">
    <property type="entry name" value="CSD2"/>
    <property type="match status" value="1"/>
</dbReference>
<dbReference type="CDD" id="cd04471">
    <property type="entry name" value="S1_RNase_R"/>
    <property type="match status" value="1"/>
</dbReference>
<evidence type="ECO:0000256" key="2">
    <source>
        <dbReference type="ARBA" id="ARBA00022490"/>
    </source>
</evidence>
<dbReference type="Pfam" id="PF00773">
    <property type="entry name" value="RNB"/>
    <property type="match status" value="1"/>
</dbReference>
<keyword evidence="5 7" id="KW-0269">Exonuclease</keyword>
<dbReference type="InterPro" id="IPR040476">
    <property type="entry name" value="CSD2"/>
</dbReference>
<dbReference type="SUPFAM" id="SSF50249">
    <property type="entry name" value="Nucleic acid-binding proteins"/>
    <property type="match status" value="3"/>
</dbReference>
<name>A0A916X227_9HYPH</name>
<dbReference type="InterPro" id="IPR004476">
    <property type="entry name" value="RNase_II/RNase_R"/>
</dbReference>
<evidence type="ECO:0000256" key="4">
    <source>
        <dbReference type="ARBA" id="ARBA00022801"/>
    </source>
</evidence>
<proteinExistence type="inferred from homology"/>
<evidence type="ECO:0000256" key="7">
    <source>
        <dbReference type="HAMAP-Rule" id="MF_01895"/>
    </source>
</evidence>
<gene>
    <name evidence="7 10" type="primary">rnr</name>
    <name evidence="10" type="ORF">GCM10011316_33560</name>
</gene>
<evidence type="ECO:0000256" key="3">
    <source>
        <dbReference type="ARBA" id="ARBA00022722"/>
    </source>
</evidence>
<sequence>MSVNRTTRRKHSNRAHAKIPGELPSKEDILAFVADNPGKAGKREIARHFGIVGGARIHLKKMLKDLAEEGLVEKRSKRMIRPGDLPPVFVVNLIARDEDGELLGEPVDWHDEENGAPPRILILTGKTKATQPGMGDRALIRLTETSETGPEAKYAARVIKILEKKQGALLGILRKRDGNRPPYLEPIDRKQRELDVDPQDMKEAEDGDLVSVQVTRSGRYGHPRAQIVERFGSIMSEKAVSEIALHQHGIPHVFPAAVEAEAESAKRIESLGKREDWRDIPLLTIDPPDAKDHDDAVYAEPDDDPQNEGGFIAYVAIADVAHYVQPGSALDREALLRGNSVYFPDRVIPMLPERISNDLCSLREKEDRPALAVRMVFAANGRKLSHTFHRVMMRSGAKLSYIQAQKAIEGITDDKTETLVEGVLKPLWAAYECLKKGRDAREPLELDLPERKIKLKADGTVDHVYVPERLDAHKLIEEFMIQANVCAAETLEQKKTALLYRIHDASTPEKLQSLKDFLSTLNIKLPSTGGLRPSVFNAILKKVADTPEANLVNEVVLRSQAQAEYNPHNIGHFGLNLRRYAHFTSPIRRYADLIVHRGLIKALGLGKDGLPDGVEAKLEAIGADISMAERRAMLAERDTIDRLIALWMADQVGASFKGRIAGVVKSGMFIRLDDSGADGFIPASTIGLDYYRYDEGSHALVGDKTGETYQLGDRVDVRLVEAAPFAGALRFELVSPGRKTGKTPSRPSGRKGPERKPTRRAKREGNTSRGKRPR</sequence>
<dbReference type="InterPro" id="IPR012340">
    <property type="entry name" value="NA-bd_OB-fold"/>
</dbReference>
<reference evidence="10" key="1">
    <citation type="journal article" date="2014" name="Int. J. Syst. Evol. Microbiol.">
        <title>Complete genome sequence of Corynebacterium casei LMG S-19264T (=DSM 44701T), isolated from a smear-ripened cheese.</title>
        <authorList>
            <consortium name="US DOE Joint Genome Institute (JGI-PGF)"/>
            <person name="Walter F."/>
            <person name="Albersmeier A."/>
            <person name="Kalinowski J."/>
            <person name="Ruckert C."/>
        </authorList>
    </citation>
    <scope>NUCLEOTIDE SEQUENCE</scope>
    <source>
        <strain evidence="10">CGMCC 1.12426</strain>
    </source>
</reference>
<dbReference type="PANTHER" id="PTHR23355:SF9">
    <property type="entry name" value="DIS3-LIKE EXONUCLEASE 2"/>
    <property type="match status" value="1"/>
</dbReference>
<dbReference type="EMBL" id="BMFA01000011">
    <property type="protein sequence ID" value="GGB58764.1"/>
    <property type="molecule type" value="Genomic_DNA"/>
</dbReference>
<keyword evidence="4 7" id="KW-0378">Hydrolase</keyword>
<comment type="catalytic activity">
    <reaction evidence="1 7">
        <text>Exonucleolytic cleavage in the 3'- to 5'-direction to yield nucleoside 5'-phosphates.</text>
        <dbReference type="EC" id="3.1.13.1"/>
    </reaction>
</comment>
<evidence type="ECO:0000256" key="6">
    <source>
        <dbReference type="ARBA" id="ARBA00022884"/>
    </source>
</evidence>
<keyword evidence="11" id="KW-1185">Reference proteome</keyword>
<dbReference type="GO" id="GO:0006402">
    <property type="term" value="P:mRNA catabolic process"/>
    <property type="evidence" value="ECO:0007669"/>
    <property type="project" value="TreeGrafter"/>
</dbReference>
<comment type="subcellular location">
    <subcellularLocation>
        <location evidence="7">Cytoplasm</location>
    </subcellularLocation>
</comment>
<keyword evidence="6 7" id="KW-0694">RNA-binding</keyword>